<dbReference type="RefSeq" id="WP_135972260.1">
    <property type="nucleotide sequence ID" value="NZ_CP039291.1"/>
</dbReference>
<protein>
    <recommendedName>
        <fullName evidence="4">Integral membrane protein</fullName>
    </recommendedName>
</protein>
<keyword evidence="3" id="KW-1185">Reference proteome</keyword>
<evidence type="ECO:0000313" key="3">
    <source>
        <dbReference type="Proteomes" id="UP000296469"/>
    </source>
</evidence>
<dbReference type="EMBL" id="CP039291">
    <property type="protein sequence ID" value="QCB92356.1"/>
    <property type="molecule type" value="Genomic_DNA"/>
</dbReference>
<dbReference type="OrthoDB" id="4320047at2"/>
<dbReference type="Proteomes" id="UP000296469">
    <property type="component" value="Chromosome"/>
</dbReference>
<keyword evidence="1" id="KW-1133">Transmembrane helix</keyword>
<feature type="transmembrane region" description="Helical" evidence="1">
    <location>
        <begin position="573"/>
        <end position="597"/>
    </location>
</feature>
<dbReference type="InterPro" id="IPR029058">
    <property type="entry name" value="AB_hydrolase_fold"/>
</dbReference>
<feature type="transmembrane region" description="Helical" evidence="1">
    <location>
        <begin position="255"/>
        <end position="277"/>
    </location>
</feature>
<keyword evidence="1" id="KW-0472">Membrane</keyword>
<organism evidence="2 3">
    <name type="scientific">Cellulomonas shaoxiangyii</name>
    <dbReference type="NCBI Taxonomy" id="2566013"/>
    <lineage>
        <taxon>Bacteria</taxon>
        <taxon>Bacillati</taxon>
        <taxon>Actinomycetota</taxon>
        <taxon>Actinomycetes</taxon>
        <taxon>Micrococcales</taxon>
        <taxon>Cellulomonadaceae</taxon>
        <taxon>Cellulomonas</taxon>
    </lineage>
</organism>
<feature type="transmembrane region" description="Helical" evidence="1">
    <location>
        <begin position="120"/>
        <end position="142"/>
    </location>
</feature>
<gene>
    <name evidence="2" type="ORF">E5225_01070</name>
</gene>
<feature type="transmembrane region" description="Helical" evidence="1">
    <location>
        <begin position="316"/>
        <end position="338"/>
    </location>
</feature>
<evidence type="ECO:0008006" key="4">
    <source>
        <dbReference type="Google" id="ProtNLM"/>
    </source>
</evidence>
<proteinExistence type="predicted"/>
<feature type="transmembrane region" description="Helical" evidence="1">
    <location>
        <begin position="178"/>
        <end position="196"/>
    </location>
</feature>
<evidence type="ECO:0000256" key="1">
    <source>
        <dbReference type="SAM" id="Phobius"/>
    </source>
</evidence>
<keyword evidence="1" id="KW-0812">Transmembrane</keyword>
<feature type="transmembrane region" description="Helical" evidence="1">
    <location>
        <begin position="80"/>
        <end position="99"/>
    </location>
</feature>
<feature type="transmembrane region" description="Helical" evidence="1">
    <location>
        <begin position="353"/>
        <end position="374"/>
    </location>
</feature>
<name>A0A4P7SGZ1_9CELL</name>
<dbReference type="AlphaFoldDB" id="A0A4P7SGZ1"/>
<feature type="transmembrane region" description="Helical" evidence="1">
    <location>
        <begin position="283"/>
        <end position="304"/>
    </location>
</feature>
<accession>A0A4P7SGZ1</accession>
<reference evidence="2 3" key="1">
    <citation type="submission" date="2019-04" db="EMBL/GenBank/DDBJ databases">
        <title>Isolation and identification of Cellulomonas shaoxiangyii sp. Nov. isolated from feces of the Tibetan antelopes (Pantholops hodgsonii) in the Qinghai-Tibet plateau of China.</title>
        <authorList>
            <person name="Tian Z."/>
        </authorList>
    </citation>
    <scope>NUCLEOTIDE SEQUENCE [LARGE SCALE GENOMIC DNA]</scope>
    <source>
        <strain evidence="2 3">Z28</strain>
    </source>
</reference>
<sequence length="850" mass="89625">MPDAHRSAGLVPAGAALDGLTEIRVHGVGGTGPESLLGDLTPTRVGGDRIAGFYRTSDVAGRHREAYSWGGMTSHSPLRALWMFLVPAMFANMAGWMARRWVTSGEDEVTQKPTMWLFRWFARLSALSLTLAATAMSVLLFVDVVAYQCGAIAGCGATGWWTGAVERWAGADEPGNRVGAGAAVSALLAVGVFLLAGRTRRAYESVEPPSLPGAGTRAGARTPKPSCTCAAAREGGLRNEHFWSGRVWHQFLSQVHLAACLAVVTLYVGGVVAGLGAGTVWGTLGWVSVGVAAASVLAVMGLLARDRSALRASATLLVVTTAGLLLAGFAAVALPAGAGPAGMAPGARTAVNWAWGVALGLLVPLAAQQVGAWVSRRRKERSGGRSPRLELFPWAAPFVMNAVALLIANAVLLSVIVWVARALAPVEWGFGPTDPGVAAGVIYLPTAIGSIASVLSLGLVGMGLAFGLVFAVRYVVARGAWAPRVEAELREAYAAARAEGAGIADGERDASDDGGGETNGHAVVASARNDAAWWRSAFDGPAFEVHARRVGRPSAWVRKVAGMRFVASHSRDVAWLLVAVTVAGVIGAVTFLVRVWLLRAGTPIVLPEIGITLAVLLPPAYVGVLLLMWRRERWRKALGSVFDVGTFFPRSFHPFAPPSYAERAVPELTRRIWRLHDNGGRVVLTAHSQGSVLAAAVVGRTSTRDDEPTIGLVTVGSPLGKLYRWAFPALFTDGFLDGIAHGRPGIGPVAWTNVYYATDYVGGAVRTAESVVPRGADTELVDPPTDQHVVDQPLPPVLSHTGYWVDPAFWRCVDATCDAVQADAAARNGVPHGIVRDRKVIDPEVPLRYL</sequence>
<feature type="transmembrane region" description="Helical" evidence="1">
    <location>
        <begin position="609"/>
        <end position="629"/>
    </location>
</feature>
<dbReference type="KEGG" id="celz:E5225_01070"/>
<feature type="transmembrane region" description="Helical" evidence="1">
    <location>
        <begin position="395"/>
        <end position="420"/>
    </location>
</feature>
<feature type="transmembrane region" description="Helical" evidence="1">
    <location>
        <begin position="440"/>
        <end position="472"/>
    </location>
</feature>
<evidence type="ECO:0000313" key="2">
    <source>
        <dbReference type="EMBL" id="QCB92356.1"/>
    </source>
</evidence>
<dbReference type="SUPFAM" id="SSF53474">
    <property type="entry name" value="alpha/beta-Hydrolases"/>
    <property type="match status" value="1"/>
</dbReference>